<dbReference type="InterPro" id="IPR017871">
    <property type="entry name" value="ABC_transporter-like_CS"/>
</dbReference>
<feature type="domain" description="ABC transporter" evidence="10">
    <location>
        <begin position="332"/>
        <end position="566"/>
    </location>
</feature>
<keyword evidence="12" id="KW-0378">Hydrolase</keyword>
<feature type="transmembrane region" description="Helical" evidence="9">
    <location>
        <begin position="52"/>
        <end position="71"/>
    </location>
</feature>
<keyword evidence="5" id="KW-0547">Nucleotide-binding</keyword>
<dbReference type="AlphaFoldDB" id="F2JNK5"/>
<organism evidence="12 13">
    <name type="scientific">Cellulosilyticum lentocellum (strain ATCC 49066 / DSM 5427 / NCIMB 11756 / RHM5)</name>
    <name type="common">Clostridium lentocellum</name>
    <dbReference type="NCBI Taxonomy" id="642492"/>
    <lineage>
        <taxon>Bacteria</taxon>
        <taxon>Bacillati</taxon>
        <taxon>Bacillota</taxon>
        <taxon>Clostridia</taxon>
        <taxon>Lachnospirales</taxon>
        <taxon>Cellulosilyticaceae</taxon>
        <taxon>Cellulosilyticum</taxon>
    </lineage>
</organism>
<accession>F2JNK5</accession>
<feature type="transmembrane region" description="Helical" evidence="9">
    <location>
        <begin position="12"/>
        <end position="32"/>
    </location>
</feature>
<dbReference type="RefSeq" id="WP_013658059.1">
    <property type="nucleotide sequence ID" value="NC_015275.1"/>
</dbReference>
<dbReference type="InterPro" id="IPR003593">
    <property type="entry name" value="AAA+_ATPase"/>
</dbReference>
<dbReference type="InterPro" id="IPR011527">
    <property type="entry name" value="ABC1_TM_dom"/>
</dbReference>
<feature type="transmembrane region" description="Helical" evidence="9">
    <location>
        <begin position="239"/>
        <end position="263"/>
    </location>
</feature>
<keyword evidence="2" id="KW-0813">Transport</keyword>
<dbReference type="FunFam" id="3.40.50.300:FF:000221">
    <property type="entry name" value="Multidrug ABC transporter ATP-binding protein"/>
    <property type="match status" value="1"/>
</dbReference>
<dbReference type="PROSITE" id="PS00211">
    <property type="entry name" value="ABC_TRANSPORTER_1"/>
    <property type="match status" value="1"/>
</dbReference>
<evidence type="ECO:0000313" key="12">
    <source>
        <dbReference type="EMBL" id="ADZ84781.1"/>
    </source>
</evidence>
<dbReference type="InterPro" id="IPR027417">
    <property type="entry name" value="P-loop_NTPase"/>
</dbReference>
<evidence type="ECO:0000256" key="7">
    <source>
        <dbReference type="ARBA" id="ARBA00022989"/>
    </source>
</evidence>
<dbReference type="CDD" id="cd18542">
    <property type="entry name" value="ABC_6TM_YknU_like"/>
    <property type="match status" value="1"/>
</dbReference>
<dbReference type="GO" id="GO:0015421">
    <property type="term" value="F:ABC-type oligopeptide transporter activity"/>
    <property type="evidence" value="ECO:0007669"/>
    <property type="project" value="TreeGrafter"/>
</dbReference>
<evidence type="ECO:0000256" key="9">
    <source>
        <dbReference type="SAM" id="Phobius"/>
    </source>
</evidence>
<dbReference type="HOGENOM" id="CLU_000604_84_4_9"/>
<keyword evidence="6" id="KW-0067">ATP-binding</keyword>
<evidence type="ECO:0000256" key="3">
    <source>
        <dbReference type="ARBA" id="ARBA00022475"/>
    </source>
</evidence>
<evidence type="ECO:0000256" key="2">
    <source>
        <dbReference type="ARBA" id="ARBA00022448"/>
    </source>
</evidence>
<dbReference type="Proteomes" id="UP000008467">
    <property type="component" value="Chromosome"/>
</dbReference>
<dbReference type="PANTHER" id="PTHR43394:SF1">
    <property type="entry name" value="ATP-BINDING CASSETTE SUB-FAMILY B MEMBER 10, MITOCHONDRIAL"/>
    <property type="match status" value="1"/>
</dbReference>
<keyword evidence="3" id="KW-1003">Cell membrane</keyword>
<dbReference type="SUPFAM" id="SSF90123">
    <property type="entry name" value="ABC transporter transmembrane region"/>
    <property type="match status" value="1"/>
</dbReference>
<evidence type="ECO:0000313" key="13">
    <source>
        <dbReference type="Proteomes" id="UP000008467"/>
    </source>
</evidence>
<evidence type="ECO:0000256" key="8">
    <source>
        <dbReference type="ARBA" id="ARBA00023136"/>
    </source>
</evidence>
<gene>
    <name evidence="12" type="ordered locus">Clole_3085</name>
</gene>
<sequence>MLRVFKYVFKYPAMIGIATLAMFTVIGIDQIVPLIQKSFIDDAILGGKSNLVVSLVIWLLVLALFKAILGYTKEFLYDLMSTKVHLNLKNQLFNHIQSFEFAYFDHMNTGELMARIGEDLENIWQTLGFGLRLLIENIFYIVLSTIILFSLNAKLAFICLILLIPIGFITLKLEKLFGACYGELSDQTAVINTTAQENIAGVRLIKAFAREKYEVKKFLKLNKRYYELNMRQASYMSKYFPIIDFLTNTALVAMIIFGGYMVLKEEMTLGTLTAFNTYIWYIVWPLRQLGWLTDMLSRTSASAKKIFAILDRPAEITSPDDAYCPDTLNGHISFKDVSFHYNEGEEVLSHINLDIPAGSTVAIMGTTGSGKSSLLNLIGRYYEPSSGEILIDGVPLSKWHLHTLRQNMSIVMQDTFLFSDTIADNVRFGKPNASMEEVATACDLACATPFIAELEEGYRTQIGERGVGLSGGQKQRLAIARAILRKAPILILDDATSALDTETEYELLTHLKEKNYQTTTFMIAHRISAVKNADIILYLENGKIVEQGNHETLLKKRGRYYAIYQKQFESFEEQLKEATYVC</sequence>
<dbReference type="GO" id="GO:0005524">
    <property type="term" value="F:ATP binding"/>
    <property type="evidence" value="ECO:0007669"/>
    <property type="project" value="UniProtKB-KW"/>
</dbReference>
<protein>
    <submittedName>
        <fullName evidence="12">Xenobiotic-transporting ATPase</fullName>
        <ecNumber evidence="12">3.6.3.44</ecNumber>
    </submittedName>
</protein>
<dbReference type="InterPro" id="IPR036640">
    <property type="entry name" value="ABC1_TM_sf"/>
</dbReference>
<name>F2JNK5_CELLD</name>
<dbReference type="SUPFAM" id="SSF52540">
    <property type="entry name" value="P-loop containing nucleoside triphosphate hydrolases"/>
    <property type="match status" value="1"/>
</dbReference>
<evidence type="ECO:0000256" key="6">
    <source>
        <dbReference type="ARBA" id="ARBA00022840"/>
    </source>
</evidence>
<feature type="transmembrane region" description="Helical" evidence="9">
    <location>
        <begin position="155"/>
        <end position="173"/>
    </location>
</feature>
<evidence type="ECO:0000256" key="1">
    <source>
        <dbReference type="ARBA" id="ARBA00004651"/>
    </source>
</evidence>
<dbReference type="eggNOG" id="COG1132">
    <property type="taxonomic scope" value="Bacteria"/>
</dbReference>
<dbReference type="EMBL" id="CP002582">
    <property type="protein sequence ID" value="ADZ84781.1"/>
    <property type="molecule type" value="Genomic_DNA"/>
</dbReference>
<dbReference type="EC" id="3.6.3.44" evidence="12"/>
<proteinExistence type="predicted"/>
<dbReference type="STRING" id="642492.Clole_3085"/>
<keyword evidence="4 9" id="KW-0812">Transmembrane</keyword>
<dbReference type="Gene3D" id="3.40.50.300">
    <property type="entry name" value="P-loop containing nucleotide triphosphate hydrolases"/>
    <property type="match status" value="1"/>
</dbReference>
<comment type="subcellular location">
    <subcellularLocation>
        <location evidence="1">Cell membrane</location>
        <topology evidence="1">Multi-pass membrane protein</topology>
    </subcellularLocation>
</comment>
<dbReference type="PANTHER" id="PTHR43394">
    <property type="entry name" value="ATP-DEPENDENT PERMEASE MDL1, MITOCHONDRIAL"/>
    <property type="match status" value="1"/>
</dbReference>
<dbReference type="Gene3D" id="1.20.1560.10">
    <property type="entry name" value="ABC transporter type 1, transmembrane domain"/>
    <property type="match status" value="1"/>
</dbReference>
<dbReference type="InterPro" id="IPR003439">
    <property type="entry name" value="ABC_transporter-like_ATP-bd"/>
</dbReference>
<dbReference type="InterPro" id="IPR039421">
    <property type="entry name" value="Type_1_exporter"/>
</dbReference>
<feature type="transmembrane region" description="Helical" evidence="9">
    <location>
        <begin position="269"/>
        <end position="286"/>
    </location>
</feature>
<reference evidence="12 13" key="1">
    <citation type="journal article" date="2011" name="J. Bacteriol.">
        <title>Complete genome sequence of the cellulose-degrading bacterium Cellulosilyticum lentocellum.</title>
        <authorList>
            <consortium name="US DOE Joint Genome Institute"/>
            <person name="Miller D.A."/>
            <person name="Suen G."/>
            <person name="Bruce D."/>
            <person name="Copeland A."/>
            <person name="Cheng J.F."/>
            <person name="Detter C."/>
            <person name="Goodwin L.A."/>
            <person name="Han C.S."/>
            <person name="Hauser L.J."/>
            <person name="Land M.L."/>
            <person name="Lapidus A."/>
            <person name="Lucas S."/>
            <person name="Meincke L."/>
            <person name="Pitluck S."/>
            <person name="Tapia R."/>
            <person name="Teshima H."/>
            <person name="Woyke T."/>
            <person name="Fox B.G."/>
            <person name="Angert E.R."/>
            <person name="Currie C.R."/>
        </authorList>
    </citation>
    <scope>NUCLEOTIDE SEQUENCE [LARGE SCALE GENOMIC DNA]</scope>
    <source>
        <strain evidence="13">ATCC 49066 / DSM 5427 / NCIMB 11756 / RHM5</strain>
    </source>
</reference>
<feature type="domain" description="ABC transmembrane type-1" evidence="11">
    <location>
        <begin position="17"/>
        <end position="298"/>
    </location>
</feature>
<dbReference type="GO" id="GO:0016887">
    <property type="term" value="F:ATP hydrolysis activity"/>
    <property type="evidence" value="ECO:0007669"/>
    <property type="project" value="InterPro"/>
</dbReference>
<dbReference type="GO" id="GO:0005886">
    <property type="term" value="C:plasma membrane"/>
    <property type="evidence" value="ECO:0007669"/>
    <property type="project" value="UniProtKB-SubCell"/>
</dbReference>
<keyword evidence="13" id="KW-1185">Reference proteome</keyword>
<dbReference type="SMART" id="SM00382">
    <property type="entry name" value="AAA"/>
    <property type="match status" value="1"/>
</dbReference>
<dbReference type="Pfam" id="PF00664">
    <property type="entry name" value="ABC_membrane"/>
    <property type="match status" value="1"/>
</dbReference>
<dbReference type="Pfam" id="PF00005">
    <property type="entry name" value="ABC_tran"/>
    <property type="match status" value="1"/>
</dbReference>
<keyword evidence="8 9" id="KW-0472">Membrane</keyword>
<dbReference type="PROSITE" id="PS50929">
    <property type="entry name" value="ABC_TM1F"/>
    <property type="match status" value="1"/>
</dbReference>
<evidence type="ECO:0000256" key="4">
    <source>
        <dbReference type="ARBA" id="ARBA00022692"/>
    </source>
</evidence>
<evidence type="ECO:0000256" key="5">
    <source>
        <dbReference type="ARBA" id="ARBA00022741"/>
    </source>
</evidence>
<dbReference type="KEGG" id="cle:Clole_3085"/>
<evidence type="ECO:0000259" key="11">
    <source>
        <dbReference type="PROSITE" id="PS50929"/>
    </source>
</evidence>
<keyword evidence="7 9" id="KW-1133">Transmembrane helix</keyword>
<evidence type="ECO:0000259" key="10">
    <source>
        <dbReference type="PROSITE" id="PS50893"/>
    </source>
</evidence>
<dbReference type="PROSITE" id="PS50893">
    <property type="entry name" value="ABC_TRANSPORTER_2"/>
    <property type="match status" value="1"/>
</dbReference>